<accession>A0A9W4B9B9</accession>
<protein>
    <submittedName>
        <fullName evidence="2">Uncharacterized protein</fullName>
    </submittedName>
</protein>
<feature type="transmembrane region" description="Helical" evidence="1">
    <location>
        <begin position="64"/>
        <end position="86"/>
    </location>
</feature>
<sequence>MVHRDVVLTGHNQRMGIERCEPDQPKTAPRRAREALWALAPAVIFGYTAWQLAWGVADFAEMPIVGRIVMCVFLAMLVCGLVAQALGRTPSHTPRRGPVRKECSVCGRTAIEAFVPDGASGGGAACALKPAQQEH</sequence>
<name>A0A9W4B9B9_9MYCO</name>
<keyword evidence="3" id="KW-1185">Reference proteome</keyword>
<keyword evidence="2" id="KW-0614">Plasmid</keyword>
<dbReference type="KEGG" id="mgau:MGALJ_61020"/>
<evidence type="ECO:0000313" key="2">
    <source>
        <dbReference type="EMBL" id="BBY96433.1"/>
    </source>
</evidence>
<evidence type="ECO:0000256" key="1">
    <source>
        <dbReference type="SAM" id="Phobius"/>
    </source>
</evidence>
<proteinExistence type="predicted"/>
<gene>
    <name evidence="2" type="ORF">MGALJ_61020</name>
</gene>
<reference evidence="2 3" key="1">
    <citation type="journal article" date="2019" name="Emerg. Microbes Infect.">
        <title>Comprehensive subspecies identification of 175 nontuberculous mycobacteria species based on 7547 genomic profiles.</title>
        <authorList>
            <person name="Matsumoto Y."/>
            <person name="Kinjo T."/>
            <person name="Motooka D."/>
            <person name="Nabeya D."/>
            <person name="Jung N."/>
            <person name="Uechi K."/>
            <person name="Horii T."/>
            <person name="Iida T."/>
            <person name="Fujita J."/>
            <person name="Nakamura S."/>
        </authorList>
    </citation>
    <scope>NUCLEOTIDE SEQUENCE [LARGE SCALE GENOMIC DNA]</scope>
    <source>
        <strain evidence="2 3">JCM 6399</strain>
        <plasmid evidence="2">pJCM6399</plasmid>
    </source>
</reference>
<geneLocation type="plasmid" evidence="2 3">
    <name>pJCM6399</name>
</geneLocation>
<feature type="transmembrane region" description="Helical" evidence="1">
    <location>
        <begin position="35"/>
        <end position="52"/>
    </location>
</feature>
<evidence type="ECO:0000313" key="3">
    <source>
        <dbReference type="Proteomes" id="UP000465785"/>
    </source>
</evidence>
<dbReference type="AlphaFoldDB" id="A0A9W4B9B9"/>
<keyword evidence="1" id="KW-1133">Transmembrane helix</keyword>
<keyword evidence="1" id="KW-0812">Transmembrane</keyword>
<dbReference type="Proteomes" id="UP000465785">
    <property type="component" value="Plasmid pJCM6399"/>
</dbReference>
<organism evidence="2 3">
    <name type="scientific">Mycobacterium gallinarum</name>
    <dbReference type="NCBI Taxonomy" id="39689"/>
    <lineage>
        <taxon>Bacteria</taxon>
        <taxon>Bacillati</taxon>
        <taxon>Actinomycetota</taxon>
        <taxon>Actinomycetes</taxon>
        <taxon>Mycobacteriales</taxon>
        <taxon>Mycobacteriaceae</taxon>
        <taxon>Mycobacterium</taxon>
    </lineage>
</organism>
<keyword evidence="1" id="KW-0472">Membrane</keyword>
<dbReference type="EMBL" id="AP022602">
    <property type="protein sequence ID" value="BBY96433.1"/>
    <property type="molecule type" value="Genomic_DNA"/>
</dbReference>